<dbReference type="Proteomes" id="UP000001660">
    <property type="component" value="Chromosome"/>
</dbReference>
<dbReference type="AlphaFoldDB" id="D8PEM1"/>
<evidence type="ECO:0000259" key="3">
    <source>
        <dbReference type="Pfam" id="PF14326"/>
    </source>
</evidence>
<dbReference type="eggNOG" id="COG3409">
    <property type="taxonomic scope" value="Bacteria"/>
</dbReference>
<dbReference type="InterPro" id="IPR038180">
    <property type="entry name" value="FlgT_N_sf"/>
</dbReference>
<name>D8PEM1_9BACT</name>
<dbReference type="Gene3D" id="3.30.1660.40">
    <property type="entry name" value="FlgT, N-terminal domain"/>
    <property type="match status" value="1"/>
</dbReference>
<dbReference type="HOGENOM" id="CLU_890497_0_0_0"/>
<protein>
    <recommendedName>
        <fullName evidence="3">DUF4384 domain-containing protein</fullName>
    </recommendedName>
</protein>
<reference evidence="4 5" key="1">
    <citation type="journal article" date="2010" name="Proc. Natl. Acad. Sci. U.S.A.">
        <title>A Nitrospira metagenome illuminates the physiology and evolution of globally important nitrite-oxidizing bacteria.</title>
        <authorList>
            <person name="Lucker S."/>
            <person name="Wagner M."/>
            <person name="Maixner F."/>
            <person name="Pelletier E."/>
            <person name="Koch H."/>
            <person name="Vacherie B."/>
            <person name="Rattei T."/>
            <person name="Sinninghe Damste J."/>
            <person name="Spieck E."/>
            <person name="Le Paslier D."/>
            <person name="Daims H."/>
        </authorList>
    </citation>
    <scope>NUCLEOTIDE SEQUENCE [LARGE SCALE GENOMIC DNA]</scope>
</reference>
<keyword evidence="5" id="KW-1185">Reference proteome</keyword>
<dbReference type="STRING" id="330214.NIDE1956"/>
<organism evidence="4 5">
    <name type="scientific">Nitrospira defluvii</name>
    <dbReference type="NCBI Taxonomy" id="330214"/>
    <lineage>
        <taxon>Bacteria</taxon>
        <taxon>Pseudomonadati</taxon>
        <taxon>Nitrospirota</taxon>
        <taxon>Nitrospiria</taxon>
        <taxon>Nitrospirales</taxon>
        <taxon>Nitrospiraceae</taxon>
        <taxon>Nitrospira</taxon>
    </lineage>
</organism>
<dbReference type="Pfam" id="PF14326">
    <property type="entry name" value="DUF4384"/>
    <property type="match status" value="1"/>
</dbReference>
<dbReference type="OrthoDB" id="9791419at2"/>
<feature type="chain" id="PRO_5003120024" description="DUF4384 domain-containing protein" evidence="2">
    <location>
        <begin position="29"/>
        <end position="314"/>
    </location>
</feature>
<dbReference type="KEGG" id="nde:NIDE1956"/>
<feature type="region of interest" description="Disordered" evidence="1">
    <location>
        <begin position="295"/>
        <end position="314"/>
    </location>
</feature>
<feature type="signal peptide" evidence="2">
    <location>
        <begin position="1"/>
        <end position="28"/>
    </location>
</feature>
<evidence type="ECO:0000313" key="4">
    <source>
        <dbReference type="EMBL" id="CBK41680.1"/>
    </source>
</evidence>
<proteinExistence type="predicted"/>
<sequence>MNKLCPRSYAPFTLCVVLSFFGSQNVLADTKALSHELETVRGAGCYSYGDNETPAQAKRAAMTIAQEDAVRNHRVFVESTSTVRKLQLEDDLIHTVSAGMLEQIRVEKEEKKGQEICITVSAKLSPVSFEDLIRQRANAKEIAQVAQTPLMPQSQGYGLRVWVDNADGHYIEGDRLIVYVQSERDAYLKLDYFMADGCVVHLVPNVYRGQALIHGGQTYSFGGDADPEHILITHPFGTETIKAMLSAVPIEDSGHDAGRGCDESRDYLQRLESDIRKGSRGARLTGVDRSVPLVTTSKTVDTYTKEKPGPPRRK</sequence>
<dbReference type="EMBL" id="FP929003">
    <property type="protein sequence ID" value="CBK41680.1"/>
    <property type="molecule type" value="Genomic_DNA"/>
</dbReference>
<accession>D8PEM1</accession>
<evidence type="ECO:0000256" key="2">
    <source>
        <dbReference type="SAM" id="SignalP"/>
    </source>
</evidence>
<dbReference type="InterPro" id="IPR025493">
    <property type="entry name" value="DUF4384"/>
</dbReference>
<feature type="compositionally biased region" description="Basic and acidic residues" evidence="1">
    <location>
        <begin position="303"/>
        <end position="314"/>
    </location>
</feature>
<evidence type="ECO:0000256" key="1">
    <source>
        <dbReference type="SAM" id="MobiDB-lite"/>
    </source>
</evidence>
<gene>
    <name evidence="4" type="ORF">NIDE1956</name>
</gene>
<evidence type="ECO:0000313" key="5">
    <source>
        <dbReference type="Proteomes" id="UP000001660"/>
    </source>
</evidence>
<keyword evidence="2" id="KW-0732">Signal</keyword>
<feature type="domain" description="DUF4384" evidence="3">
    <location>
        <begin position="170"/>
        <end position="248"/>
    </location>
</feature>